<name>A0A6J5LHA0_9CAUD</name>
<organism evidence="1">
    <name type="scientific">uncultured Caudovirales phage</name>
    <dbReference type="NCBI Taxonomy" id="2100421"/>
    <lineage>
        <taxon>Viruses</taxon>
        <taxon>Duplodnaviria</taxon>
        <taxon>Heunggongvirae</taxon>
        <taxon>Uroviricota</taxon>
        <taxon>Caudoviricetes</taxon>
        <taxon>Peduoviridae</taxon>
        <taxon>Maltschvirus</taxon>
        <taxon>Maltschvirus maltsch</taxon>
    </lineage>
</organism>
<protein>
    <submittedName>
        <fullName evidence="1">Tip attachment protein J</fullName>
    </submittedName>
</protein>
<reference evidence="1" key="1">
    <citation type="submission" date="2020-04" db="EMBL/GenBank/DDBJ databases">
        <authorList>
            <person name="Chiriac C."/>
            <person name="Salcher M."/>
            <person name="Ghai R."/>
            <person name="Kavagutti S V."/>
        </authorList>
    </citation>
    <scope>NUCLEOTIDE SEQUENCE</scope>
</reference>
<gene>
    <name evidence="1" type="ORF">UFOVP259_39</name>
</gene>
<sequence>MPGAIIAKAILGVTEGFVFNALAFAINMVASSILAKQFSNDSNLNNTGGDQLNPGSRLQIPPAGDNKIPVIYGAAYTGGTITDVSITSDYQNLYYCLALCEVTNTESGGTPDTITFGNVYWGGKRVVFDGTGYVVASLLDESTGLYDYSVAGKLEFYFYKNGSTNPTNSSFYAYSPQVMGNTNLVYKWDTTKLMSNCAFVIVKIRYSASANLTGIQQTKFQVTNSRYAPGDCFSDYLFSTRYGAAIPTANINSTSLTALNAYCNQTFTYTTYTGGSSTLAQRFRFDGVIDTQQPIMTNLQYMATCCDCLLRYNEITNTWGVIVQSPTYTVALPLDDSNIIGAINVTPLDIASSFNIAEVKFPDSSAQDSFNSATFNLATINPSLLYPNEPVNKQSISLPLVNNDVRAQYIANRFLEACREDLQIQLTIGYVGLQLEAGDIVSITNTNYGWSAKLFRISKVTENYGSDGSITVSLLLTEYNSTVYDDISITQFTPSPNTGLASPLTFGTIPTPSVASNYPNAANPYFIVNTNTSTAGIVDYVELWYSAYASPTTSQRFFAGTTAIASDGNPYSPSTALTVTLADIPAGNWYFFTRMVNGLGSSIYSSPSSVFQWRPTTFTYQDQYLIVAYGDDLVGTNISPSPTGKNYYGLYNSGSNTYSSTAPNYTWYLAQPTFGTTNKLCYINRTGRKFSFGTAPAAYASSTAAYVPVSTFDNSIWSALPDGTNYIDLDIRTGQLTRTGTTSTGSGQIAITNNPDGTMVGSLAQFLNFGGASTYTSSVSQLTIDIYGRVVGVIQPDNFYYTSEDFTATAGQTVFTPTARQAGYITGQDLVFRNGVLLDTTEYTETSTTVTMNTACTVGTYVAIVSMRSVATTATYEDLGLLYSSGTGTTTLTYINLPHQIINVGDKLTFSNTGTPTQYTVSSINYTTKQIVFSGTFTASAGNTVYRYRAINSTYPSFSRWTATLSSASSYTPTTFQLVSGSELLFLNGTVVNDQDYDLVGNTINNFPSTATGNFTIIQFAPNNQGVPNGLPTSTSTFTVNGTPTYIFSYTPNYFEIFGNGAYYRQATDYTTASGSYTLVPTPNNNTTVLVQQTYNAAGVA</sequence>
<evidence type="ECO:0000313" key="1">
    <source>
        <dbReference type="EMBL" id="CAB4132467.1"/>
    </source>
</evidence>
<dbReference type="EMBL" id="LR796261">
    <property type="protein sequence ID" value="CAB4132467.1"/>
    <property type="molecule type" value="Genomic_DNA"/>
</dbReference>
<accession>A0A6J5LHA0</accession>
<proteinExistence type="predicted"/>